<dbReference type="PANTHER" id="PTHR12792:SF0">
    <property type="entry name" value="SEPARIN"/>
    <property type="match status" value="1"/>
</dbReference>
<feature type="domain" description="Peptidase C50" evidence="6">
    <location>
        <begin position="620"/>
        <end position="714"/>
    </location>
</feature>
<keyword evidence="4" id="KW-0159">Chromosome partition</keyword>
<dbReference type="InterPro" id="IPR005314">
    <property type="entry name" value="Peptidase_C50"/>
</dbReference>
<evidence type="ECO:0000256" key="1">
    <source>
        <dbReference type="ARBA" id="ARBA00000451"/>
    </source>
</evidence>
<accession>V5HGI0</accession>
<feature type="region of interest" description="Disordered" evidence="5">
    <location>
        <begin position="114"/>
        <end position="164"/>
    </location>
</feature>
<evidence type="ECO:0000256" key="3">
    <source>
        <dbReference type="ARBA" id="ARBA00022801"/>
    </source>
</evidence>
<evidence type="ECO:0000259" key="6">
    <source>
        <dbReference type="PROSITE" id="PS51700"/>
    </source>
</evidence>
<sequence length="804" mass="89173">MSFWKVFASLKHQKVKVLLSTLHQTAGRSGDPRPNSLWISNASDRAGSRETCQSPAASPLRQPSRDRAALEAPNAPKARKHSKMDRYLSSLNLEELQQVREKRQENGVFHVYDEDCENRGDKKGGAKPATRRAPVRSAAARGSRSSKEAAETARMPKRGVRARRQVAKTNLSMPAAEDATPPAARFSPELSLPRGPSAVLNVIEEEEAICAVARLSINELGPDDSGSLPFMQQEALFFEDQLPACKPEVASLEKLTQLLDEAFQLIIHFPPCPLYSEMCKTMLHLFDLQKCPNEQGGALFWYLTQTAAVTLQHVGLTCLHKKLKKQAAMVQQGLQRMLSGPDLNKADDLGFKLYSEFKPEELTKTLDLLPSEWTVVQLATADAVVKSTNGTLLTPDLLVCQYRKNKAPIMVHLSGSSDPQFHVSLFKQFKTILDESTATMKMTEPSLWWSVRRGLDKRLKELLKSIEEVWMGCWKGVFQGKIADATAYQALKSSVTTVLVKAAKYKLHCCNKRLLEAVLDSDLTAYQLSVAVCRLFGIAHSHPAHDSLVQLMQLRAVKDNRERHPVILILDKAIQALPWESVPILQKNPVSRVPSLAYLQAQLRYYSQTSDNVYVRGADTSKTYFILNPSNDIPKTQAQFENVFKGQGWPGVIGQPPQKEEFQAAIAGKDVILYCGHGSGREYLSGDLIEQMLCRACPILMGCGSGRLKVSGPKIEPWGVVLQYWLGGSPCVVANLWDVTDRDIDRFTEGLLTSWIPTLVTKTHIPDITKAVQAARKACKLQYLIGAAPVVYGIPVHSMGARQS</sequence>
<dbReference type="EC" id="3.4.22.49" evidence="2"/>
<reference evidence="7" key="1">
    <citation type="journal article" date="2015" name="Sci. Rep.">
        <title>Tissue- and time-dependent transcription in Ixodes ricinus salivary glands and midguts when blood feeding on the vertebrate host.</title>
        <authorList>
            <person name="Kotsyfakis M."/>
            <person name="Schwarz A."/>
            <person name="Erhart J."/>
            <person name="Ribeiro J.M."/>
        </authorList>
    </citation>
    <scope>NUCLEOTIDE SEQUENCE</scope>
    <source>
        <tissue evidence="7">Salivary gland and midgut</tissue>
    </source>
</reference>
<dbReference type="GO" id="GO:0005813">
    <property type="term" value="C:centrosome"/>
    <property type="evidence" value="ECO:0007669"/>
    <property type="project" value="TreeGrafter"/>
</dbReference>
<evidence type="ECO:0000256" key="5">
    <source>
        <dbReference type="SAM" id="MobiDB-lite"/>
    </source>
</evidence>
<dbReference type="InterPro" id="IPR030397">
    <property type="entry name" value="SEPARIN_core_dom"/>
</dbReference>
<keyword evidence="3" id="KW-0378">Hydrolase</keyword>
<dbReference type="GO" id="GO:0051307">
    <property type="term" value="P:meiotic chromosome separation"/>
    <property type="evidence" value="ECO:0007669"/>
    <property type="project" value="TreeGrafter"/>
</dbReference>
<dbReference type="PANTHER" id="PTHR12792">
    <property type="entry name" value="EXTRA SPINDLE POLES 1-RELATED"/>
    <property type="match status" value="1"/>
</dbReference>
<feature type="compositionally biased region" description="Basic and acidic residues" evidence="5">
    <location>
        <begin position="114"/>
        <end position="124"/>
    </location>
</feature>
<organism evidence="7">
    <name type="scientific">Ixodes ricinus</name>
    <name type="common">Common tick</name>
    <name type="synonym">Acarus ricinus</name>
    <dbReference type="NCBI Taxonomy" id="34613"/>
    <lineage>
        <taxon>Eukaryota</taxon>
        <taxon>Metazoa</taxon>
        <taxon>Ecdysozoa</taxon>
        <taxon>Arthropoda</taxon>
        <taxon>Chelicerata</taxon>
        <taxon>Arachnida</taxon>
        <taxon>Acari</taxon>
        <taxon>Parasitiformes</taxon>
        <taxon>Ixodida</taxon>
        <taxon>Ixodoidea</taxon>
        <taxon>Ixodidae</taxon>
        <taxon>Ixodinae</taxon>
        <taxon>Ixodes</taxon>
    </lineage>
</organism>
<dbReference type="Pfam" id="PF03568">
    <property type="entry name" value="Separin_C"/>
    <property type="match status" value="1"/>
</dbReference>
<dbReference type="GO" id="GO:0005737">
    <property type="term" value="C:cytoplasm"/>
    <property type="evidence" value="ECO:0007669"/>
    <property type="project" value="TreeGrafter"/>
</dbReference>
<dbReference type="AlphaFoldDB" id="V5HGI0"/>
<dbReference type="GO" id="GO:0006508">
    <property type="term" value="P:proteolysis"/>
    <property type="evidence" value="ECO:0007669"/>
    <property type="project" value="InterPro"/>
</dbReference>
<protein>
    <recommendedName>
        <fullName evidence="2">separase</fullName>
        <ecNumber evidence="2">3.4.22.49</ecNumber>
    </recommendedName>
</protein>
<name>V5HGI0_IXORI</name>
<dbReference type="GO" id="GO:0004197">
    <property type="term" value="F:cysteine-type endopeptidase activity"/>
    <property type="evidence" value="ECO:0007669"/>
    <property type="project" value="InterPro"/>
</dbReference>
<proteinExistence type="evidence at transcript level"/>
<dbReference type="EMBL" id="GANP01011880">
    <property type="protein sequence ID" value="JAB72588.1"/>
    <property type="molecule type" value="mRNA"/>
</dbReference>
<evidence type="ECO:0000313" key="7">
    <source>
        <dbReference type="EMBL" id="JAB72588.1"/>
    </source>
</evidence>
<evidence type="ECO:0000256" key="2">
    <source>
        <dbReference type="ARBA" id="ARBA00012489"/>
    </source>
</evidence>
<evidence type="ECO:0000256" key="4">
    <source>
        <dbReference type="ARBA" id="ARBA00022829"/>
    </source>
</evidence>
<dbReference type="GO" id="GO:0005634">
    <property type="term" value="C:nucleus"/>
    <property type="evidence" value="ECO:0007669"/>
    <property type="project" value="InterPro"/>
</dbReference>
<feature type="region of interest" description="Disordered" evidence="5">
    <location>
        <begin position="44"/>
        <end position="84"/>
    </location>
</feature>
<dbReference type="PROSITE" id="PS51700">
    <property type="entry name" value="SEPARIN"/>
    <property type="match status" value="1"/>
</dbReference>
<feature type="compositionally biased region" description="Basic residues" evidence="5">
    <location>
        <begin position="155"/>
        <end position="164"/>
    </location>
</feature>
<comment type="catalytic activity">
    <reaction evidence="1">
        <text>All bonds known to be hydrolyzed by this endopeptidase have arginine in P1 and an acidic residue in P4. P6 is often occupied by an acidic residue or by a hydroxy-amino-acid residue, the phosphorylation of which enhances cleavage.</text>
        <dbReference type="EC" id="3.4.22.49"/>
    </reaction>
</comment>
<dbReference type="GO" id="GO:0072686">
    <property type="term" value="C:mitotic spindle"/>
    <property type="evidence" value="ECO:0007669"/>
    <property type="project" value="TreeGrafter"/>
</dbReference>